<dbReference type="OrthoDB" id="2011986at2759"/>
<dbReference type="Pfam" id="PF10303">
    <property type="entry name" value="DUF2408"/>
    <property type="match status" value="2"/>
</dbReference>
<feature type="region of interest" description="Disordered" evidence="1">
    <location>
        <begin position="1"/>
        <end position="29"/>
    </location>
</feature>
<feature type="compositionally biased region" description="Low complexity" evidence="1">
    <location>
        <begin position="167"/>
        <end position="180"/>
    </location>
</feature>
<evidence type="ECO:0000313" key="2">
    <source>
        <dbReference type="EMBL" id="KAB8542124.1"/>
    </source>
</evidence>
<dbReference type="PANTHER" id="PTHR28086:SF1">
    <property type="entry name" value="CU(2+) SUPPRESSING AND BLEOMYCIN SENSITIVE PROTEIN 1"/>
    <property type="match status" value="1"/>
</dbReference>
<keyword evidence="3" id="KW-1185">Reference proteome</keyword>
<dbReference type="Proteomes" id="UP000327013">
    <property type="component" value="Unassembled WGS sequence"/>
</dbReference>
<feature type="compositionally biased region" description="Basic residues" evidence="1">
    <location>
        <begin position="189"/>
        <end position="199"/>
    </location>
</feature>
<dbReference type="InterPro" id="IPR018810">
    <property type="entry name" value="UPF0662"/>
</dbReference>
<comment type="caution">
    <text evidence="2">The sequence shown here is derived from an EMBL/GenBank/DDBJ whole genome shotgun (WGS) entry which is preliminary data.</text>
</comment>
<feature type="compositionally biased region" description="Acidic residues" evidence="1">
    <location>
        <begin position="654"/>
        <end position="664"/>
    </location>
</feature>
<reference evidence="2 3" key="1">
    <citation type="submission" date="2019-06" db="EMBL/GenBank/DDBJ databases">
        <title>A chromosomal-level reference genome of Carpinus fangiana (Coryloideae, Betulaceae).</title>
        <authorList>
            <person name="Yang X."/>
            <person name="Wang Z."/>
            <person name="Zhang L."/>
            <person name="Hao G."/>
            <person name="Liu J."/>
            <person name="Yang Y."/>
        </authorList>
    </citation>
    <scope>NUCLEOTIDE SEQUENCE [LARGE SCALE GENOMIC DNA]</scope>
    <source>
        <strain evidence="2">Cfa_2016G</strain>
        <tissue evidence="2">Leaf</tissue>
    </source>
</reference>
<evidence type="ECO:0000256" key="1">
    <source>
        <dbReference type="SAM" id="MobiDB-lite"/>
    </source>
</evidence>
<organism evidence="2 3">
    <name type="scientific">Carpinus fangiana</name>
    <dbReference type="NCBI Taxonomy" id="176857"/>
    <lineage>
        <taxon>Eukaryota</taxon>
        <taxon>Viridiplantae</taxon>
        <taxon>Streptophyta</taxon>
        <taxon>Embryophyta</taxon>
        <taxon>Tracheophyta</taxon>
        <taxon>Spermatophyta</taxon>
        <taxon>Magnoliopsida</taxon>
        <taxon>eudicotyledons</taxon>
        <taxon>Gunneridae</taxon>
        <taxon>Pentapetalae</taxon>
        <taxon>rosids</taxon>
        <taxon>fabids</taxon>
        <taxon>Fagales</taxon>
        <taxon>Betulaceae</taxon>
        <taxon>Carpinus</taxon>
    </lineage>
</organism>
<protein>
    <submittedName>
        <fullName evidence="2">Uncharacterized protein</fullName>
    </submittedName>
</protein>
<sequence>MRTRNGNHGKRSAKRAPGNNLPADSGDSLRRPAETCWRLGISPFAVEQTSRELSCDRAPAGCPCLARRSRKACLAGTAKGREGSKVSEAGCCLYTGQRQRRCGHHVSWPNKRASTILQAAPCTCARAWPDEADQFATDELVFVYMECSRDCLTAPPVPPPPERHVRGASASGGKSAAAAARTCAENGKRHSSRRRRPSLSVHRRLALHVISRSPPCNRDPLHLIISPCSRQRPAFKAPLDPEEQPIFDKLYTVRDRLLLMKSDKSNYVKSQDVQECYSQVIAQVEALNLIRTSKRTEQNQVDRILDDSFQLVSLFFMTIGRNAEAPAAYSLVSTIKRLLDHLREAGFFAAQDLTGLNARLGKIEESVRRGQANHSQALLTLLDARIETCRITLKDCQGLLSHLTPELNTTHTKLVSILRSLSGLNAKSKFDAKGLKDLQAQLVEIEKSMPGDPLDLDRTLSPTAAMDRYAEKVKEFQRSFPTDITGQDVVKDLLERCILWSDIVADRKGQLEDRFVDKFNELKSIRDQLEKLSLTQAWSLRETDLYSFQRRLDRIDESRVDALLPVYNQLLTLKKCLQEVKRSGGVGSPRELYPYSMKLNSIDNMRQDGKFVINGDIPEGQGSVTELLSECFELAYDLRNDAEGNQPDSSRDVTDDEGDEPENESDSKLRESIASGVKGLSIAQGV</sequence>
<feature type="compositionally biased region" description="Basic residues" evidence="1">
    <location>
        <begin position="1"/>
        <end position="14"/>
    </location>
</feature>
<dbReference type="PANTHER" id="PTHR28086">
    <property type="entry name" value="UPF0662 PROTEIN YPL260W"/>
    <property type="match status" value="1"/>
</dbReference>
<dbReference type="GO" id="GO:0005737">
    <property type="term" value="C:cytoplasm"/>
    <property type="evidence" value="ECO:0007669"/>
    <property type="project" value="TreeGrafter"/>
</dbReference>
<accession>A0A5N6L1F9</accession>
<name>A0A5N6L1F9_9ROSI</name>
<dbReference type="AlphaFoldDB" id="A0A5N6L1F9"/>
<feature type="region of interest" description="Disordered" evidence="1">
    <location>
        <begin position="640"/>
        <end position="686"/>
    </location>
</feature>
<dbReference type="GO" id="GO:0005634">
    <property type="term" value="C:nucleus"/>
    <property type="evidence" value="ECO:0007669"/>
    <property type="project" value="TreeGrafter"/>
</dbReference>
<gene>
    <name evidence="2" type="ORF">FH972_025587</name>
</gene>
<evidence type="ECO:0000313" key="3">
    <source>
        <dbReference type="Proteomes" id="UP000327013"/>
    </source>
</evidence>
<feature type="region of interest" description="Disordered" evidence="1">
    <location>
        <begin position="158"/>
        <end position="199"/>
    </location>
</feature>
<dbReference type="EMBL" id="VIBQ01000059">
    <property type="protein sequence ID" value="KAB8542124.1"/>
    <property type="molecule type" value="Genomic_DNA"/>
</dbReference>
<proteinExistence type="predicted"/>